<dbReference type="SUPFAM" id="SSF54695">
    <property type="entry name" value="POZ domain"/>
    <property type="match status" value="1"/>
</dbReference>
<dbReference type="Gene3D" id="2.60.210.10">
    <property type="entry name" value="Apoptosis, Tumor Necrosis Factor Receptor Associated Protein 2, Chain A"/>
    <property type="match status" value="1"/>
</dbReference>
<dbReference type="PROSITE" id="PS50800">
    <property type="entry name" value="SAP"/>
    <property type="match status" value="1"/>
</dbReference>
<comment type="caution">
    <text evidence="4">The sequence shown here is derived from an EMBL/GenBank/DDBJ whole genome shotgun (WGS) entry which is preliminary data.</text>
</comment>
<evidence type="ECO:0000313" key="5">
    <source>
        <dbReference type="Proteomes" id="UP001530293"/>
    </source>
</evidence>
<evidence type="ECO:0000313" key="4">
    <source>
        <dbReference type="EMBL" id="KAL3757524.1"/>
    </source>
</evidence>
<dbReference type="Gene3D" id="1.25.40.420">
    <property type="match status" value="1"/>
</dbReference>
<evidence type="ECO:0000259" key="3">
    <source>
        <dbReference type="PROSITE" id="PS50800"/>
    </source>
</evidence>
<dbReference type="SUPFAM" id="SSF49599">
    <property type="entry name" value="TRAF domain-like"/>
    <property type="match status" value="1"/>
</dbReference>
<gene>
    <name evidence="4" type="ORF">ACHAWU_010156</name>
</gene>
<sequence>MSESESDDPPEPEGPVHQGKPPSDFQAWSRTDVIFHDFANMSDMDYSPVFSYLGHTWFVSLFPDLEEEGCNESRKGMVSFYLRHEGPDFVPIRIEFGIAVKDCSDNKIAEHVRVYTFRTFGRYDVCNTNFIPRQRVLKNLVNGTLVMEVRMRLAESSQYPFIPTNPSACKTVQELFMDEESADVVFEVGREFPKSSRHRAKKQQKTERTTSSFHAHSLILKKAAPLLADLCISDQPLSIIPIPSVSPDTFRHLLHYIYGHDISEFLLDISHTKEIIDAADRYGVTNLKLEAEACYVSEVTLTLENVMDHLQYADAKNCALLKEAVIKFIIANRVDIIKRKIVTDATGGISNDILSMMAVESGKENELCLMSISELRLRASNFGLDVDGSRETLIESLKQYDTA</sequence>
<organism evidence="4 5">
    <name type="scientific">Discostella pseudostelligera</name>
    <dbReference type="NCBI Taxonomy" id="259834"/>
    <lineage>
        <taxon>Eukaryota</taxon>
        <taxon>Sar</taxon>
        <taxon>Stramenopiles</taxon>
        <taxon>Ochrophyta</taxon>
        <taxon>Bacillariophyta</taxon>
        <taxon>Coscinodiscophyceae</taxon>
        <taxon>Thalassiosirophycidae</taxon>
        <taxon>Stephanodiscales</taxon>
        <taxon>Stephanodiscaceae</taxon>
        <taxon>Discostella</taxon>
    </lineage>
</organism>
<dbReference type="InterPro" id="IPR008974">
    <property type="entry name" value="TRAF-like"/>
</dbReference>
<dbReference type="Pfam" id="PF00651">
    <property type="entry name" value="BTB"/>
    <property type="match status" value="1"/>
</dbReference>
<evidence type="ECO:0000256" key="1">
    <source>
        <dbReference type="SAM" id="MobiDB-lite"/>
    </source>
</evidence>
<feature type="region of interest" description="Disordered" evidence="1">
    <location>
        <begin position="1"/>
        <end position="24"/>
    </location>
</feature>
<dbReference type="InterPro" id="IPR003034">
    <property type="entry name" value="SAP_dom"/>
</dbReference>
<dbReference type="InterPro" id="IPR002083">
    <property type="entry name" value="MATH/TRAF_dom"/>
</dbReference>
<dbReference type="InterPro" id="IPR011333">
    <property type="entry name" value="SKP1/BTB/POZ_sf"/>
</dbReference>
<dbReference type="AlphaFoldDB" id="A0ABD3M0H2"/>
<reference evidence="4 5" key="1">
    <citation type="submission" date="2024-10" db="EMBL/GenBank/DDBJ databases">
        <title>Updated reference genomes for cyclostephanoid diatoms.</title>
        <authorList>
            <person name="Roberts W.R."/>
            <person name="Alverson A.J."/>
        </authorList>
    </citation>
    <scope>NUCLEOTIDE SEQUENCE [LARGE SCALE GENOMIC DNA]</scope>
    <source>
        <strain evidence="4 5">AJA232-27</strain>
    </source>
</reference>
<dbReference type="SMART" id="SM00225">
    <property type="entry name" value="BTB"/>
    <property type="match status" value="1"/>
</dbReference>
<accession>A0ABD3M0H2</accession>
<keyword evidence="5" id="KW-1185">Reference proteome</keyword>
<dbReference type="InterPro" id="IPR000210">
    <property type="entry name" value="BTB/POZ_dom"/>
</dbReference>
<dbReference type="PANTHER" id="PTHR24413">
    <property type="entry name" value="SPECKLE-TYPE POZ PROTEIN"/>
    <property type="match status" value="1"/>
</dbReference>
<feature type="domain" description="SAP" evidence="3">
    <location>
        <begin position="367"/>
        <end position="401"/>
    </location>
</feature>
<feature type="domain" description="BTB" evidence="2">
    <location>
        <begin position="182"/>
        <end position="263"/>
    </location>
</feature>
<dbReference type="PROSITE" id="PS50097">
    <property type="entry name" value="BTB"/>
    <property type="match status" value="1"/>
</dbReference>
<name>A0ABD3M0H2_9STRA</name>
<dbReference type="CDD" id="cd14733">
    <property type="entry name" value="BACK"/>
    <property type="match status" value="1"/>
</dbReference>
<dbReference type="GO" id="GO:0030163">
    <property type="term" value="P:protein catabolic process"/>
    <property type="evidence" value="ECO:0007669"/>
    <property type="project" value="UniProtKB-ARBA"/>
</dbReference>
<dbReference type="CDD" id="cd18186">
    <property type="entry name" value="BTB_POZ_ZBTB_KLHL-like"/>
    <property type="match status" value="1"/>
</dbReference>
<dbReference type="CDD" id="cd00121">
    <property type="entry name" value="MATH"/>
    <property type="match status" value="1"/>
</dbReference>
<dbReference type="EMBL" id="JALLBG020000263">
    <property type="protein sequence ID" value="KAL3757524.1"/>
    <property type="molecule type" value="Genomic_DNA"/>
</dbReference>
<dbReference type="Proteomes" id="UP001530293">
    <property type="component" value="Unassembled WGS sequence"/>
</dbReference>
<feature type="compositionally biased region" description="Acidic residues" evidence="1">
    <location>
        <begin position="1"/>
        <end position="11"/>
    </location>
</feature>
<evidence type="ECO:0000259" key="2">
    <source>
        <dbReference type="PROSITE" id="PS50097"/>
    </source>
</evidence>
<protein>
    <submittedName>
        <fullName evidence="4">Uncharacterized protein</fullName>
    </submittedName>
</protein>
<dbReference type="Gene3D" id="3.30.710.10">
    <property type="entry name" value="Potassium Channel Kv1.1, Chain A"/>
    <property type="match status" value="1"/>
</dbReference>
<proteinExistence type="predicted"/>